<feature type="chain" id="PRO_5045105927" evidence="1">
    <location>
        <begin position="20"/>
        <end position="126"/>
    </location>
</feature>
<accession>A0ABW8YKF0</accession>
<sequence>MIAAMLLAMAVQTPAPATAATPEDSEIVVIGRQLRSWRGTWRLRDGKVACKTTKSTGDEAVDRIGCQAMIACIAPKIATIDAIATETKDKATFQTRLNTVIQAQTPCFEAERNQGIASLAATRGSK</sequence>
<keyword evidence="1" id="KW-0732">Signal</keyword>
<feature type="signal peptide" evidence="1">
    <location>
        <begin position="1"/>
        <end position="19"/>
    </location>
</feature>
<evidence type="ECO:0000256" key="1">
    <source>
        <dbReference type="SAM" id="SignalP"/>
    </source>
</evidence>
<proteinExistence type="predicted"/>
<gene>
    <name evidence="2" type="ORF">ABS767_07165</name>
</gene>
<dbReference type="RefSeq" id="WP_408077664.1">
    <property type="nucleotide sequence ID" value="NZ_JBELQC010000001.1"/>
</dbReference>
<dbReference type="Proteomes" id="UP001629244">
    <property type="component" value="Unassembled WGS sequence"/>
</dbReference>
<name>A0ABW8YKF0_9SPHN</name>
<organism evidence="2 3">
    <name type="scientific">Sphingomonas plantiphila</name>
    <dbReference type="NCBI Taxonomy" id="3163295"/>
    <lineage>
        <taxon>Bacteria</taxon>
        <taxon>Pseudomonadati</taxon>
        <taxon>Pseudomonadota</taxon>
        <taxon>Alphaproteobacteria</taxon>
        <taxon>Sphingomonadales</taxon>
        <taxon>Sphingomonadaceae</taxon>
        <taxon>Sphingomonas</taxon>
    </lineage>
</organism>
<keyword evidence="3" id="KW-1185">Reference proteome</keyword>
<protein>
    <submittedName>
        <fullName evidence="2">Uncharacterized protein</fullName>
    </submittedName>
</protein>
<dbReference type="EMBL" id="JBELQC010000001">
    <property type="protein sequence ID" value="MFL9840733.1"/>
    <property type="molecule type" value="Genomic_DNA"/>
</dbReference>
<evidence type="ECO:0000313" key="3">
    <source>
        <dbReference type="Proteomes" id="UP001629244"/>
    </source>
</evidence>
<comment type="caution">
    <text evidence="2">The sequence shown here is derived from an EMBL/GenBank/DDBJ whole genome shotgun (WGS) entry which is preliminary data.</text>
</comment>
<evidence type="ECO:0000313" key="2">
    <source>
        <dbReference type="EMBL" id="MFL9840733.1"/>
    </source>
</evidence>
<reference evidence="2 3" key="1">
    <citation type="submission" date="2024-06" db="EMBL/GenBank/DDBJ databases">
        <authorList>
            <person name="Kaempfer P."/>
            <person name="Viver T."/>
        </authorList>
    </citation>
    <scope>NUCLEOTIDE SEQUENCE [LARGE SCALE GENOMIC DNA]</scope>
    <source>
        <strain evidence="2 3">ST-64</strain>
    </source>
</reference>